<protein>
    <submittedName>
        <fullName evidence="7">Sodium-independent anion transporter</fullName>
    </submittedName>
</protein>
<keyword evidence="8" id="KW-1185">Reference proteome</keyword>
<dbReference type="GO" id="GO:0016020">
    <property type="term" value="C:membrane"/>
    <property type="evidence" value="ECO:0007669"/>
    <property type="project" value="UniProtKB-SubCell"/>
</dbReference>
<dbReference type="InterPro" id="IPR011547">
    <property type="entry name" value="SLC26A/SulP_dom"/>
</dbReference>
<dbReference type="InterPro" id="IPR002645">
    <property type="entry name" value="STAS_dom"/>
</dbReference>
<gene>
    <name evidence="7" type="ORF">DLM46_26795</name>
</gene>
<keyword evidence="4 5" id="KW-0472">Membrane</keyword>
<feature type="transmembrane region" description="Helical" evidence="5">
    <location>
        <begin position="55"/>
        <end position="72"/>
    </location>
</feature>
<evidence type="ECO:0000256" key="3">
    <source>
        <dbReference type="ARBA" id="ARBA00022989"/>
    </source>
</evidence>
<feature type="transmembrane region" description="Helical" evidence="5">
    <location>
        <begin position="304"/>
        <end position="324"/>
    </location>
</feature>
<evidence type="ECO:0000313" key="8">
    <source>
        <dbReference type="Proteomes" id="UP000254875"/>
    </source>
</evidence>
<feature type="transmembrane region" description="Helical" evidence="5">
    <location>
        <begin position="267"/>
        <end position="284"/>
    </location>
</feature>
<feature type="transmembrane region" description="Helical" evidence="5">
    <location>
        <begin position="28"/>
        <end position="48"/>
    </location>
</feature>
<feature type="transmembrane region" description="Helical" evidence="5">
    <location>
        <begin position="183"/>
        <end position="208"/>
    </location>
</feature>
<dbReference type="AlphaFoldDB" id="A0A370N2B8"/>
<proteinExistence type="predicted"/>
<feature type="transmembrane region" description="Helical" evidence="5">
    <location>
        <begin position="78"/>
        <end position="100"/>
    </location>
</feature>
<dbReference type="PROSITE" id="PS50801">
    <property type="entry name" value="STAS"/>
    <property type="match status" value="1"/>
</dbReference>
<comment type="caution">
    <text evidence="7">The sequence shown here is derived from an EMBL/GenBank/DDBJ whole genome shotgun (WGS) entry which is preliminary data.</text>
</comment>
<feature type="transmembrane region" description="Helical" evidence="5">
    <location>
        <begin position="112"/>
        <end position="130"/>
    </location>
</feature>
<dbReference type="CDD" id="cd07042">
    <property type="entry name" value="STAS_SulP_like_sulfate_transporter"/>
    <property type="match status" value="1"/>
</dbReference>
<dbReference type="GO" id="GO:0055085">
    <property type="term" value="P:transmembrane transport"/>
    <property type="evidence" value="ECO:0007669"/>
    <property type="project" value="InterPro"/>
</dbReference>
<comment type="subcellular location">
    <subcellularLocation>
        <location evidence="1">Membrane</location>
        <topology evidence="1">Multi-pass membrane protein</topology>
    </subcellularLocation>
</comment>
<evidence type="ECO:0000256" key="4">
    <source>
        <dbReference type="ARBA" id="ARBA00023136"/>
    </source>
</evidence>
<organism evidence="7 8">
    <name type="scientific">Paraburkholderia lacunae</name>
    <dbReference type="NCBI Taxonomy" id="2211104"/>
    <lineage>
        <taxon>Bacteria</taxon>
        <taxon>Pseudomonadati</taxon>
        <taxon>Pseudomonadota</taxon>
        <taxon>Betaproteobacteria</taxon>
        <taxon>Burkholderiales</taxon>
        <taxon>Burkholderiaceae</taxon>
        <taxon>Paraburkholderia</taxon>
    </lineage>
</organism>
<evidence type="ECO:0000313" key="7">
    <source>
        <dbReference type="EMBL" id="RDJ99773.1"/>
    </source>
</evidence>
<dbReference type="RefSeq" id="WP_115105454.1">
    <property type="nucleotide sequence ID" value="NZ_QHKS01000020.1"/>
</dbReference>
<dbReference type="OrthoDB" id="9769739at2"/>
<dbReference type="InterPro" id="IPR036513">
    <property type="entry name" value="STAS_dom_sf"/>
</dbReference>
<feature type="transmembrane region" description="Helical" evidence="5">
    <location>
        <begin position="228"/>
        <end position="246"/>
    </location>
</feature>
<dbReference type="InterPro" id="IPR001902">
    <property type="entry name" value="SLC26A/SulP_fam"/>
</dbReference>
<evidence type="ECO:0000256" key="2">
    <source>
        <dbReference type="ARBA" id="ARBA00022692"/>
    </source>
</evidence>
<feature type="domain" description="STAS" evidence="6">
    <location>
        <begin position="416"/>
        <end position="531"/>
    </location>
</feature>
<feature type="transmembrane region" description="Helical" evidence="5">
    <location>
        <begin position="150"/>
        <end position="171"/>
    </location>
</feature>
<dbReference type="EMBL" id="QHKS01000020">
    <property type="protein sequence ID" value="RDJ99773.1"/>
    <property type="molecule type" value="Genomic_DNA"/>
</dbReference>
<dbReference type="Proteomes" id="UP000254875">
    <property type="component" value="Unassembled WGS sequence"/>
</dbReference>
<dbReference type="Gene3D" id="3.30.750.24">
    <property type="entry name" value="STAS domain"/>
    <property type="match status" value="1"/>
</dbReference>
<keyword evidence="2 5" id="KW-0812">Transmembrane</keyword>
<feature type="transmembrane region" description="Helical" evidence="5">
    <location>
        <begin position="362"/>
        <end position="392"/>
    </location>
</feature>
<dbReference type="SUPFAM" id="SSF52091">
    <property type="entry name" value="SpoIIaa-like"/>
    <property type="match status" value="1"/>
</dbReference>
<evidence type="ECO:0000256" key="5">
    <source>
        <dbReference type="SAM" id="Phobius"/>
    </source>
</evidence>
<name>A0A370N2B8_9BURK</name>
<dbReference type="Pfam" id="PF00916">
    <property type="entry name" value="Sulfate_transp"/>
    <property type="match status" value="1"/>
</dbReference>
<dbReference type="PANTHER" id="PTHR11814">
    <property type="entry name" value="SULFATE TRANSPORTER"/>
    <property type="match status" value="1"/>
</dbReference>
<evidence type="ECO:0000259" key="6">
    <source>
        <dbReference type="PROSITE" id="PS50801"/>
    </source>
</evidence>
<sequence length="546" mass="57189">MAGLSLSAVLVPAGMAYAEAAGLPAVSGLYASFAALLAYAVFGPSRILVLGPDSALVALIAASVAPLAHGNTEHALALAGGLALLSGAIGVVVGMLRLGFVTELLSLPIRYGYLNGIMLTIVIGQTPRLLGFQVHGESFLQQVRELASGFAAGKTNTLALTIGIAALVVIFACRRWLPKVPGVLIAVAGATIAVAALGLAQRFGLAVVGNVPQGLPVPRIPALALSEWAALLGGAAAVALVSFTDISILSRTYEARSGEAVDRNQEFVALGLANIAAGIAHGFAVSASGSRTPVAEAAGAKTQATGVFAALIVVGLLLAAPQALRYTPQAALAAVVIAACLGLIEVRGVWRLYRLRPSEFVQSIVCLLGVTMIGVVNGIGIALALAVLAFLWRGWRPYSAVLGRVDQMKGYHDVARHPEARRIPGLVLLRWDAPLFFANAEIFRERMRQAVREAPAKTAWIVIAAEPVTDVDLTAADTLARLHDELLALNVTLCFAELKGPVKDSLKHYGLFEIIGEQNFFPTIGQAVNRYLESHAVEWHDWGDEA</sequence>
<accession>A0A370N2B8</accession>
<keyword evidence="3 5" id="KW-1133">Transmembrane helix</keyword>
<dbReference type="Pfam" id="PF01740">
    <property type="entry name" value="STAS"/>
    <property type="match status" value="1"/>
</dbReference>
<feature type="transmembrane region" description="Helical" evidence="5">
    <location>
        <begin position="331"/>
        <end position="350"/>
    </location>
</feature>
<evidence type="ECO:0000256" key="1">
    <source>
        <dbReference type="ARBA" id="ARBA00004141"/>
    </source>
</evidence>
<reference evidence="8" key="1">
    <citation type="submission" date="2018-05" db="EMBL/GenBank/DDBJ databases">
        <authorList>
            <person name="Feng T."/>
        </authorList>
    </citation>
    <scope>NUCLEOTIDE SEQUENCE [LARGE SCALE GENOMIC DNA]</scope>
    <source>
        <strain evidence="8">S27</strain>
    </source>
</reference>